<keyword evidence="8" id="KW-1185">Reference proteome</keyword>
<dbReference type="PANTHER" id="PTHR30532:SF24">
    <property type="entry name" value="FERRIC ENTEROBACTIN-BINDING PERIPLASMIC PROTEIN FEPB"/>
    <property type="match status" value="1"/>
</dbReference>
<evidence type="ECO:0000259" key="5">
    <source>
        <dbReference type="PROSITE" id="PS50983"/>
    </source>
</evidence>
<dbReference type="eggNOG" id="COG0614">
    <property type="taxonomic scope" value="Bacteria"/>
</dbReference>
<proteinExistence type="inferred from homology"/>
<dbReference type="EMBL" id="CP022752">
    <property type="protein sequence ID" value="ASU79540.1"/>
    <property type="molecule type" value="Genomic_DNA"/>
</dbReference>
<feature type="domain" description="Fe/B12 periplasmic-binding" evidence="5">
    <location>
        <begin position="69"/>
        <end position="340"/>
    </location>
</feature>
<sequence>MPRDKFGPARSEISRRGLLGGAGVLLLTACAPGKGSGGSGSGSGSGSGAFPVRIEHKHGTTEIPKRPERVVTVGLTDQDTVLALGTAPVATREWFGGKDGALWPWAREKLGDREMPEVLARQELEFERIAALEPDVIIGVNSGLTKEEYDKLSGIAPTVAQPAEYADFGVPWQDMTRTIGKILDNRDKAEQFVTDIEGRFAEARARHPEFDGATGLLAASMSGKAWVYAEGPAPRFLRTLGLRMTSATERLFSDSNREAKQISKERFDLLEADVLVLGLYGAPEDSIAREEIYQQLDVAKQGRDITMQRQTTLNGAVTFSSPLSLPIALDGLVPRLAAAIDGDPSTEVRPVK</sequence>
<dbReference type="InterPro" id="IPR051313">
    <property type="entry name" value="Bact_iron-sidero_bind"/>
</dbReference>
<dbReference type="Gene3D" id="3.40.50.1980">
    <property type="entry name" value="Nitrogenase molybdenum iron protein domain"/>
    <property type="match status" value="2"/>
</dbReference>
<keyword evidence="4" id="KW-0732">Signal</keyword>
<dbReference type="HOGENOM" id="CLU_038034_1_1_11"/>
<dbReference type="GO" id="GO:0030288">
    <property type="term" value="C:outer membrane-bounded periplasmic space"/>
    <property type="evidence" value="ECO:0007669"/>
    <property type="project" value="TreeGrafter"/>
</dbReference>
<dbReference type="PROSITE" id="PS51257">
    <property type="entry name" value="PROKAR_LIPOPROTEIN"/>
    <property type="match status" value="1"/>
</dbReference>
<name>A0A099D6U6_9ACTN</name>
<dbReference type="EMBL" id="JPMV01000024">
    <property type="protein sequence ID" value="KGI81075.1"/>
    <property type="molecule type" value="Genomic_DNA"/>
</dbReference>
<evidence type="ECO:0000313" key="9">
    <source>
        <dbReference type="Proteomes" id="UP000215043"/>
    </source>
</evidence>
<dbReference type="PANTHER" id="PTHR30532">
    <property type="entry name" value="IRON III DICITRATE-BINDING PERIPLASMIC PROTEIN"/>
    <property type="match status" value="1"/>
</dbReference>
<evidence type="ECO:0000256" key="4">
    <source>
        <dbReference type="ARBA" id="ARBA00022729"/>
    </source>
</evidence>
<dbReference type="KEGG" id="aey:CDG81_16080"/>
<dbReference type="PROSITE" id="PS50983">
    <property type="entry name" value="FE_B12_PBP"/>
    <property type="match status" value="1"/>
</dbReference>
<evidence type="ECO:0000313" key="6">
    <source>
        <dbReference type="EMBL" id="ASU79540.1"/>
    </source>
</evidence>
<dbReference type="GO" id="GO:1901678">
    <property type="term" value="P:iron coordination entity transport"/>
    <property type="evidence" value="ECO:0007669"/>
    <property type="project" value="UniProtKB-ARBA"/>
</dbReference>
<protein>
    <recommendedName>
        <fullName evidence="5">Fe/B12 periplasmic-binding domain-containing protein</fullName>
    </recommendedName>
</protein>
<dbReference type="OrthoDB" id="1846031at2"/>
<comment type="subcellular location">
    <subcellularLocation>
        <location evidence="1">Cell envelope</location>
    </subcellularLocation>
</comment>
<reference evidence="7 8" key="1">
    <citation type="journal article" date="2014" name="PLoS ONE">
        <title>Identification and Characterization of a New Erythromycin Biosynthetic Gene Cluster in Actinopolyspora erythraea YIM90600, a Novel Erythronolide-Producing Halophilic Actinomycete Isolated from Salt Field.</title>
        <authorList>
            <person name="Chen D."/>
            <person name="Feng J."/>
            <person name="Huang L."/>
            <person name="Zhang Q."/>
            <person name="Wu J."/>
            <person name="Zhu X."/>
            <person name="Duan Y."/>
            <person name="Xu Z."/>
        </authorList>
    </citation>
    <scope>NUCLEOTIDE SEQUENCE [LARGE SCALE GENOMIC DNA]</scope>
    <source>
        <strain evidence="7 8">YIM90600</strain>
    </source>
</reference>
<comment type="similarity">
    <text evidence="2">Belongs to the bacterial solute-binding protein 8 family.</text>
</comment>
<dbReference type="CDD" id="cd01146">
    <property type="entry name" value="FhuD"/>
    <property type="match status" value="1"/>
</dbReference>
<dbReference type="RefSeq" id="WP_043574273.1">
    <property type="nucleotide sequence ID" value="NZ_CP022752.1"/>
</dbReference>
<evidence type="ECO:0000313" key="8">
    <source>
        <dbReference type="Proteomes" id="UP000029737"/>
    </source>
</evidence>
<dbReference type="Proteomes" id="UP000215043">
    <property type="component" value="Chromosome"/>
</dbReference>
<gene>
    <name evidence="6" type="ORF">CDG81_16080</name>
    <name evidence="7" type="ORF">IL38_13665</name>
</gene>
<evidence type="ECO:0000256" key="3">
    <source>
        <dbReference type="ARBA" id="ARBA00022448"/>
    </source>
</evidence>
<organism evidence="6 9">
    <name type="scientific">Actinopolyspora erythraea</name>
    <dbReference type="NCBI Taxonomy" id="414996"/>
    <lineage>
        <taxon>Bacteria</taxon>
        <taxon>Bacillati</taxon>
        <taxon>Actinomycetota</taxon>
        <taxon>Actinomycetes</taxon>
        <taxon>Actinopolysporales</taxon>
        <taxon>Actinopolysporaceae</taxon>
        <taxon>Actinopolyspora</taxon>
    </lineage>
</organism>
<evidence type="ECO:0000313" key="7">
    <source>
        <dbReference type="EMBL" id="KGI81075.1"/>
    </source>
</evidence>
<dbReference type="InterPro" id="IPR002491">
    <property type="entry name" value="ABC_transptr_periplasmic_BD"/>
</dbReference>
<evidence type="ECO:0000256" key="2">
    <source>
        <dbReference type="ARBA" id="ARBA00008814"/>
    </source>
</evidence>
<dbReference type="Pfam" id="PF01497">
    <property type="entry name" value="Peripla_BP_2"/>
    <property type="match status" value="1"/>
</dbReference>
<dbReference type="Proteomes" id="UP000029737">
    <property type="component" value="Unassembled WGS sequence"/>
</dbReference>
<dbReference type="SUPFAM" id="SSF53807">
    <property type="entry name" value="Helical backbone' metal receptor"/>
    <property type="match status" value="1"/>
</dbReference>
<keyword evidence="3" id="KW-0813">Transport</keyword>
<accession>A0A099D6U6</accession>
<reference evidence="6 9" key="2">
    <citation type="submission" date="2017-08" db="EMBL/GenBank/DDBJ databases">
        <title>The complete genome sequence of moderately halophilic actinomycete Actinopolyspora erythraea YIM 90600, the producer of novel erythromycin, novel actinopolysporins A-C and tubercidin.</title>
        <authorList>
            <person name="Yin M."/>
            <person name="Tang S."/>
        </authorList>
    </citation>
    <scope>NUCLEOTIDE SEQUENCE [LARGE SCALE GENOMIC DNA]</scope>
    <source>
        <strain evidence="6 9">YIM 90600</strain>
    </source>
</reference>
<evidence type="ECO:0000256" key="1">
    <source>
        <dbReference type="ARBA" id="ARBA00004196"/>
    </source>
</evidence>
<dbReference type="AlphaFoldDB" id="A0A099D6U6"/>